<dbReference type="AlphaFoldDB" id="A0A6N9HLJ5"/>
<protein>
    <submittedName>
        <fullName evidence="1">Uncharacterized protein</fullName>
    </submittedName>
</protein>
<name>A0A6N9HLJ5_9BURK</name>
<evidence type="ECO:0000313" key="2">
    <source>
        <dbReference type="Proteomes" id="UP000448575"/>
    </source>
</evidence>
<reference evidence="1 2" key="1">
    <citation type="submission" date="2019-12" db="EMBL/GenBank/DDBJ databases">
        <title>Novel species isolated from a subtropical stream in China.</title>
        <authorList>
            <person name="Lu H."/>
        </authorList>
    </citation>
    <scope>NUCLEOTIDE SEQUENCE [LARGE SCALE GENOMIC DNA]</scope>
    <source>
        <strain evidence="1 2">DS3</strain>
    </source>
</reference>
<dbReference type="Proteomes" id="UP000448575">
    <property type="component" value="Unassembled WGS sequence"/>
</dbReference>
<gene>
    <name evidence="1" type="ORF">GTP41_15770</name>
</gene>
<proteinExistence type="predicted"/>
<dbReference type="EMBL" id="WWCJ01000010">
    <property type="protein sequence ID" value="MYN03555.1"/>
    <property type="molecule type" value="Genomic_DNA"/>
</dbReference>
<comment type="caution">
    <text evidence="1">The sequence shown here is derived from an EMBL/GenBank/DDBJ whole genome shotgun (WGS) entry which is preliminary data.</text>
</comment>
<organism evidence="1 2">
    <name type="scientific">Pseudoduganella guangdongensis</name>
    <dbReference type="NCBI Taxonomy" id="2692179"/>
    <lineage>
        <taxon>Bacteria</taxon>
        <taxon>Pseudomonadati</taxon>
        <taxon>Pseudomonadota</taxon>
        <taxon>Betaproteobacteria</taxon>
        <taxon>Burkholderiales</taxon>
        <taxon>Oxalobacteraceae</taxon>
        <taxon>Telluria group</taxon>
        <taxon>Pseudoduganella</taxon>
    </lineage>
</organism>
<keyword evidence="2" id="KW-1185">Reference proteome</keyword>
<sequence length="178" mass="20267">MATRPEILAFPAALSEHVASIAQELAHGEQHKPHPLGPRVYVNGEELILPSRLYYRSELPASGGDPLDDTIRNCLGTRHHDGYLRERCVRALLHERSEWVIPFLFAMLGEYVVEIVLAIEAGLAPEVLPAWRHFAANNPQFLATTHRRAISYWSCYYRRRYPQLADYPALRLLQDALG</sequence>
<evidence type="ECO:0000313" key="1">
    <source>
        <dbReference type="EMBL" id="MYN03555.1"/>
    </source>
</evidence>
<dbReference type="RefSeq" id="WP_161026524.1">
    <property type="nucleotide sequence ID" value="NZ_WWCJ01000010.1"/>
</dbReference>
<accession>A0A6N9HLJ5</accession>